<name>A0A450SBG9_9GAMM</name>
<dbReference type="EMBL" id="CAADEW010000023">
    <property type="protein sequence ID" value="VFJ49571.1"/>
    <property type="molecule type" value="Genomic_DNA"/>
</dbReference>
<sequence length="115" mass="12520">MPFLVNLTAKERRTILKTGPDSVSFVQNALSAAQDYPDILPATFKTPEFKNDVDLFAELTDINTMAASVASQIDDTRLAVGGQIMQEATQVYNYVKTATKTAPGLKPIADQLGER</sequence>
<accession>A0A450SBG9</accession>
<evidence type="ECO:0008006" key="2">
    <source>
        <dbReference type="Google" id="ProtNLM"/>
    </source>
</evidence>
<dbReference type="AlphaFoldDB" id="A0A450SBG9"/>
<organism evidence="1">
    <name type="scientific">Candidatus Kentrum sp. FW</name>
    <dbReference type="NCBI Taxonomy" id="2126338"/>
    <lineage>
        <taxon>Bacteria</taxon>
        <taxon>Pseudomonadati</taxon>
        <taxon>Pseudomonadota</taxon>
        <taxon>Gammaproteobacteria</taxon>
        <taxon>Candidatus Kentrum</taxon>
    </lineage>
</organism>
<protein>
    <recommendedName>
        <fullName evidence="2">Phasin protein</fullName>
    </recommendedName>
</protein>
<gene>
    <name evidence="1" type="ORF">BECKFW1821A_GA0114235_102336</name>
</gene>
<reference evidence="1" key="1">
    <citation type="submission" date="2019-02" db="EMBL/GenBank/DDBJ databases">
        <authorList>
            <person name="Gruber-Vodicka R. H."/>
            <person name="Seah K. B. B."/>
        </authorList>
    </citation>
    <scope>NUCLEOTIDE SEQUENCE</scope>
    <source>
        <strain evidence="1">BECK_BZ15</strain>
    </source>
</reference>
<evidence type="ECO:0000313" key="1">
    <source>
        <dbReference type="EMBL" id="VFJ49571.1"/>
    </source>
</evidence>
<proteinExistence type="predicted"/>